<evidence type="ECO:0000313" key="1">
    <source>
        <dbReference type="EMBL" id="MEP1058595.1"/>
    </source>
</evidence>
<accession>A0ABV0KHC9</accession>
<organism evidence="1 2">
    <name type="scientific">Stenomitos frigidus AS-A4</name>
    <dbReference type="NCBI Taxonomy" id="2933935"/>
    <lineage>
        <taxon>Bacteria</taxon>
        <taxon>Bacillati</taxon>
        <taxon>Cyanobacteriota</taxon>
        <taxon>Cyanophyceae</taxon>
        <taxon>Leptolyngbyales</taxon>
        <taxon>Leptolyngbyaceae</taxon>
        <taxon>Stenomitos</taxon>
    </lineage>
</organism>
<dbReference type="SUPFAM" id="SSF54637">
    <property type="entry name" value="Thioesterase/thiol ester dehydrase-isomerase"/>
    <property type="match status" value="1"/>
</dbReference>
<dbReference type="PANTHER" id="PTHR31793:SF24">
    <property type="entry name" value="LONG-CHAIN ACYL-COA THIOESTERASE FADM"/>
    <property type="match status" value="1"/>
</dbReference>
<dbReference type="PANTHER" id="PTHR31793">
    <property type="entry name" value="4-HYDROXYBENZOYL-COA THIOESTERASE FAMILY MEMBER"/>
    <property type="match status" value="1"/>
</dbReference>
<reference evidence="1 2" key="1">
    <citation type="submission" date="2022-04" db="EMBL/GenBank/DDBJ databases">
        <title>Positive selection, recombination, and allopatry shape intraspecific diversity of widespread and dominant cyanobacteria.</title>
        <authorList>
            <person name="Wei J."/>
            <person name="Shu W."/>
            <person name="Hu C."/>
        </authorList>
    </citation>
    <scope>NUCLEOTIDE SEQUENCE [LARGE SCALE GENOMIC DNA]</scope>
    <source>
        <strain evidence="1 2">AS-A4</strain>
    </source>
</reference>
<dbReference type="InterPro" id="IPR029069">
    <property type="entry name" value="HotDog_dom_sf"/>
</dbReference>
<dbReference type="RefSeq" id="WP_199305121.1">
    <property type="nucleotide sequence ID" value="NZ_JAMPLM010000006.1"/>
</dbReference>
<dbReference type="CDD" id="cd00586">
    <property type="entry name" value="4HBT"/>
    <property type="match status" value="1"/>
</dbReference>
<dbReference type="Proteomes" id="UP001476950">
    <property type="component" value="Unassembled WGS sequence"/>
</dbReference>
<sequence>MSLSGDLKGAQMQKVCFELEVYSFHIDFIGHVNNIVYVQWMEIGRTKLLEAVGMPLHEILQQGFAPVLVQTQITYKTPLFLGDRVQVELWLSELRQASAVMQIHFYNTQRTLAAEAWQKGLFVDRTTLRPRRLQSEERALFLPYVHSDEAINS</sequence>
<name>A0ABV0KHC9_9CYAN</name>
<dbReference type="Gene3D" id="3.10.129.10">
    <property type="entry name" value="Hotdog Thioesterase"/>
    <property type="match status" value="1"/>
</dbReference>
<proteinExistence type="predicted"/>
<comment type="caution">
    <text evidence="1">The sequence shown here is derived from an EMBL/GenBank/DDBJ whole genome shotgun (WGS) entry which is preliminary data.</text>
</comment>
<protein>
    <submittedName>
        <fullName evidence="1">Acyl-CoA thioesterase</fullName>
    </submittedName>
</protein>
<keyword evidence="2" id="KW-1185">Reference proteome</keyword>
<dbReference type="InterPro" id="IPR050563">
    <property type="entry name" value="4-hydroxybenzoyl-CoA_TE"/>
</dbReference>
<gene>
    <name evidence="1" type="ORF">NDI38_09105</name>
</gene>
<dbReference type="EMBL" id="JAMPLM010000006">
    <property type="protein sequence ID" value="MEP1058595.1"/>
    <property type="molecule type" value="Genomic_DNA"/>
</dbReference>
<dbReference type="Pfam" id="PF13279">
    <property type="entry name" value="4HBT_2"/>
    <property type="match status" value="1"/>
</dbReference>
<evidence type="ECO:0000313" key="2">
    <source>
        <dbReference type="Proteomes" id="UP001476950"/>
    </source>
</evidence>